<dbReference type="GO" id="GO:0019901">
    <property type="term" value="F:protein kinase binding"/>
    <property type="evidence" value="ECO:0007669"/>
    <property type="project" value="TreeGrafter"/>
</dbReference>
<feature type="compositionally biased region" description="Low complexity" evidence="2">
    <location>
        <begin position="29"/>
        <end position="59"/>
    </location>
</feature>
<dbReference type="SUPFAM" id="SSF81296">
    <property type="entry name" value="E set domains"/>
    <property type="match status" value="1"/>
</dbReference>
<evidence type="ECO:0000259" key="3">
    <source>
        <dbReference type="Pfam" id="PF16561"/>
    </source>
</evidence>
<evidence type="ECO:0000313" key="5">
    <source>
        <dbReference type="Proteomes" id="UP000738359"/>
    </source>
</evidence>
<proteinExistence type="inferred from homology"/>
<dbReference type="GO" id="GO:0031588">
    <property type="term" value="C:nucleotide-activated protein kinase complex"/>
    <property type="evidence" value="ECO:0007669"/>
    <property type="project" value="TreeGrafter"/>
</dbReference>
<sequence>MNTTKKTLPAAKASAPNPQAKTMKTSSPALAPNAIAPGSAAPAQAPNNANSNRPALSSSVGQKTQPAKPAVSKIMDPVVNNPMPTLPLQKDAVKAKKEDVDATASKYVPHRFQWRQGGTNVVVTGTFDDWQQSIKLKRTRGEHFEATVDLDRSKTILFKFVVDGQWHCSDEFATEADHSGNQNNILPPIKA</sequence>
<dbReference type="CDD" id="cd02859">
    <property type="entry name" value="E_set_AMPKbeta_like_N"/>
    <property type="match status" value="1"/>
</dbReference>
<dbReference type="InterPro" id="IPR032640">
    <property type="entry name" value="AMPK1_CBM"/>
</dbReference>
<accession>A0A9P6JH94</accession>
<dbReference type="GO" id="GO:0005737">
    <property type="term" value="C:cytoplasm"/>
    <property type="evidence" value="ECO:0007669"/>
    <property type="project" value="TreeGrafter"/>
</dbReference>
<feature type="domain" description="AMP-activated protein kinase glycogen-binding" evidence="3">
    <location>
        <begin position="108"/>
        <end position="186"/>
    </location>
</feature>
<dbReference type="Proteomes" id="UP000738359">
    <property type="component" value="Unassembled WGS sequence"/>
</dbReference>
<protein>
    <recommendedName>
        <fullName evidence="3">AMP-activated protein kinase glycogen-binding domain-containing protein</fullName>
    </recommendedName>
</protein>
<keyword evidence="5" id="KW-1185">Reference proteome</keyword>
<reference evidence="4" key="1">
    <citation type="journal article" date="2020" name="Fungal Divers.">
        <title>Resolving the Mortierellaceae phylogeny through synthesis of multi-gene phylogenetics and phylogenomics.</title>
        <authorList>
            <person name="Vandepol N."/>
            <person name="Liber J."/>
            <person name="Desiro A."/>
            <person name="Na H."/>
            <person name="Kennedy M."/>
            <person name="Barry K."/>
            <person name="Grigoriev I.V."/>
            <person name="Miller A.N."/>
            <person name="O'Donnell K."/>
            <person name="Stajich J.E."/>
            <person name="Bonito G."/>
        </authorList>
    </citation>
    <scope>NUCLEOTIDE SEQUENCE</scope>
    <source>
        <strain evidence="4">CK1249</strain>
    </source>
</reference>
<dbReference type="PANTHER" id="PTHR10343:SF81">
    <property type="entry name" value="CRUCIFORM DNA-RECOGNIZING PROTEIN 1-RELATED"/>
    <property type="match status" value="1"/>
</dbReference>
<evidence type="ECO:0000313" key="4">
    <source>
        <dbReference type="EMBL" id="KAF9968647.1"/>
    </source>
</evidence>
<dbReference type="InterPro" id="IPR050827">
    <property type="entry name" value="CRP1_MDG1_kinase"/>
</dbReference>
<dbReference type="InterPro" id="IPR014756">
    <property type="entry name" value="Ig_E-set"/>
</dbReference>
<dbReference type="AlphaFoldDB" id="A0A9P6JH94"/>
<comment type="caution">
    <text evidence="4">The sequence shown here is derived from an EMBL/GenBank/DDBJ whole genome shotgun (WGS) entry which is preliminary data.</text>
</comment>
<evidence type="ECO:0000256" key="2">
    <source>
        <dbReference type="SAM" id="MobiDB-lite"/>
    </source>
</evidence>
<organism evidence="4 5">
    <name type="scientific">Mortierella alpina</name>
    <name type="common">Oleaginous fungus</name>
    <name type="synonym">Mortierella renispora</name>
    <dbReference type="NCBI Taxonomy" id="64518"/>
    <lineage>
        <taxon>Eukaryota</taxon>
        <taxon>Fungi</taxon>
        <taxon>Fungi incertae sedis</taxon>
        <taxon>Mucoromycota</taxon>
        <taxon>Mortierellomycotina</taxon>
        <taxon>Mortierellomycetes</taxon>
        <taxon>Mortierellales</taxon>
        <taxon>Mortierellaceae</taxon>
        <taxon>Mortierella</taxon>
    </lineage>
</organism>
<dbReference type="GO" id="GO:0007165">
    <property type="term" value="P:signal transduction"/>
    <property type="evidence" value="ECO:0007669"/>
    <property type="project" value="TreeGrafter"/>
</dbReference>
<gene>
    <name evidence="4" type="ORF">BGZ70_000964</name>
</gene>
<dbReference type="Pfam" id="PF16561">
    <property type="entry name" value="AMPK1_CBM"/>
    <property type="match status" value="1"/>
</dbReference>
<dbReference type="EMBL" id="JAAAHY010000012">
    <property type="protein sequence ID" value="KAF9968647.1"/>
    <property type="molecule type" value="Genomic_DNA"/>
</dbReference>
<name>A0A9P6JH94_MORAP</name>
<feature type="compositionally biased region" description="Polar residues" evidence="2">
    <location>
        <begin position="16"/>
        <end position="28"/>
    </location>
</feature>
<feature type="region of interest" description="Disordered" evidence="2">
    <location>
        <begin position="1"/>
        <end position="70"/>
    </location>
</feature>
<dbReference type="PANTHER" id="PTHR10343">
    <property type="entry name" value="5'-AMP-ACTIVATED PROTEIN KINASE , BETA SUBUNIT"/>
    <property type="match status" value="1"/>
</dbReference>
<dbReference type="InterPro" id="IPR013783">
    <property type="entry name" value="Ig-like_fold"/>
</dbReference>
<evidence type="ECO:0000256" key="1">
    <source>
        <dbReference type="ARBA" id="ARBA00038216"/>
    </source>
</evidence>
<dbReference type="GO" id="GO:0005634">
    <property type="term" value="C:nucleus"/>
    <property type="evidence" value="ECO:0007669"/>
    <property type="project" value="TreeGrafter"/>
</dbReference>
<comment type="similarity">
    <text evidence="1">Belongs to the CRP1/MDG1 family.</text>
</comment>
<dbReference type="OrthoDB" id="5873279at2759"/>
<dbReference type="Gene3D" id="2.60.40.10">
    <property type="entry name" value="Immunoglobulins"/>
    <property type="match status" value="1"/>
</dbReference>